<evidence type="ECO:0000256" key="2">
    <source>
        <dbReference type="ARBA" id="ARBA00006720"/>
    </source>
</evidence>
<dbReference type="GO" id="GO:0045039">
    <property type="term" value="P:protein insertion into mitochondrial inner membrane"/>
    <property type="evidence" value="ECO:0007669"/>
    <property type="project" value="UniProtKB-ARBA"/>
</dbReference>
<dbReference type="AlphaFoldDB" id="A0A086TI20"/>
<evidence type="ECO:0000259" key="15">
    <source>
        <dbReference type="Pfam" id="PF02953"/>
    </source>
</evidence>
<reference evidence="17" key="1">
    <citation type="journal article" date="2014" name="Genome Announc.">
        <title>Genome sequence and annotation of Acremonium chrysogenum, producer of the beta-lactam antibiotic cephalosporin C.</title>
        <authorList>
            <person name="Terfehr D."/>
            <person name="Dahlmann T.A."/>
            <person name="Specht T."/>
            <person name="Zadra I."/>
            <person name="Kuernsteiner H."/>
            <person name="Kueck U."/>
        </authorList>
    </citation>
    <scope>NUCLEOTIDE SEQUENCE [LARGE SCALE GENOMIC DNA]</scope>
    <source>
        <strain evidence="17">ATCC 11550 / CBS 779.69 / DSM 880 / IAM 14645 / JCM 23072 / IMI 49137</strain>
    </source>
</reference>
<evidence type="ECO:0000256" key="12">
    <source>
        <dbReference type="ARBA" id="ARBA00025151"/>
    </source>
</evidence>
<evidence type="ECO:0000256" key="8">
    <source>
        <dbReference type="ARBA" id="ARBA00023010"/>
    </source>
</evidence>
<dbReference type="EMBL" id="JPKY01000001">
    <property type="protein sequence ID" value="KFH49002.1"/>
    <property type="molecule type" value="Genomic_DNA"/>
</dbReference>
<name>A0A086TI20_HAPC1</name>
<dbReference type="FunFam" id="1.10.287.810:FF:000001">
    <property type="entry name" value="mitochondrial import inner membrane translocase subunit TIM13"/>
    <property type="match status" value="1"/>
</dbReference>
<proteinExistence type="inferred from homology"/>
<evidence type="ECO:0000256" key="9">
    <source>
        <dbReference type="ARBA" id="ARBA00023128"/>
    </source>
</evidence>
<dbReference type="Proteomes" id="UP000029964">
    <property type="component" value="Unassembled WGS sequence"/>
</dbReference>
<comment type="subunit">
    <text evidence="13">Heterohexamer; composed of 3 copies of TIM8 and 3 copies of TIM13, named soluble 70 kDa complex. Associates with the TIM22 complex, whose core is composed of TIM22 and TIM54. Interacts with the transmembrane regions of multi-pass transmembrane proteins in transit.</text>
</comment>
<evidence type="ECO:0000256" key="11">
    <source>
        <dbReference type="ARBA" id="ARBA00023186"/>
    </source>
</evidence>
<dbReference type="InterPro" id="IPR035427">
    <property type="entry name" value="Tim10-like_dom_sf"/>
</dbReference>
<dbReference type="InterPro" id="IPR004217">
    <property type="entry name" value="Tim10-like"/>
</dbReference>
<dbReference type="GO" id="GO:0042719">
    <property type="term" value="C:mitochondrial intermembrane space chaperone complex"/>
    <property type="evidence" value="ECO:0007669"/>
    <property type="project" value="UniProtKB-ARBA"/>
</dbReference>
<evidence type="ECO:0000256" key="3">
    <source>
        <dbReference type="ARBA" id="ARBA00022448"/>
    </source>
</evidence>
<evidence type="ECO:0000256" key="5">
    <source>
        <dbReference type="ARBA" id="ARBA00022792"/>
    </source>
</evidence>
<keyword evidence="11 14" id="KW-0143">Chaperone</keyword>
<keyword evidence="7 14" id="KW-0653">Protein transport</keyword>
<evidence type="ECO:0000313" key="17">
    <source>
        <dbReference type="Proteomes" id="UP000029964"/>
    </source>
</evidence>
<comment type="similarity">
    <text evidence="2 14">Belongs to the small Tim family.</text>
</comment>
<gene>
    <name evidence="16" type="ORF">ACRE_001670</name>
</gene>
<keyword evidence="17" id="KW-1185">Reference proteome</keyword>
<dbReference type="HOGENOM" id="CLU_141397_0_1_1"/>
<protein>
    <recommendedName>
        <fullName evidence="14">Mitochondrial import inner membrane translocase subunit</fullName>
    </recommendedName>
</protein>
<keyword evidence="5 14" id="KW-0999">Mitochondrion inner membrane</keyword>
<dbReference type="Gene3D" id="1.10.287.810">
    <property type="entry name" value="Mitochondrial import inner membrane translocase subunit tim13 like domains"/>
    <property type="match status" value="1"/>
</dbReference>
<keyword evidence="4" id="KW-0479">Metal-binding</keyword>
<sequence>MESKQVKDAVMQQIVNETNVANARLLIEQARPVLRQRAPTRDTTSRRLTGPAAQKVQENCFEKCVPKPGGSMSSSESSCATSCMEKYMAAWNQVNSAYISRLRQEQGSL</sequence>
<evidence type="ECO:0000313" key="16">
    <source>
        <dbReference type="EMBL" id="KFH49002.1"/>
    </source>
</evidence>
<dbReference type="GO" id="GO:0005743">
    <property type="term" value="C:mitochondrial inner membrane"/>
    <property type="evidence" value="ECO:0007669"/>
    <property type="project" value="UniProtKB-SubCell"/>
</dbReference>
<keyword evidence="9 14" id="KW-0496">Mitochondrion</keyword>
<evidence type="ECO:0000256" key="6">
    <source>
        <dbReference type="ARBA" id="ARBA00022833"/>
    </source>
</evidence>
<keyword evidence="3 14" id="KW-0813">Transport</keyword>
<keyword evidence="5 14" id="KW-0472">Membrane</keyword>
<evidence type="ECO:0000256" key="7">
    <source>
        <dbReference type="ARBA" id="ARBA00022927"/>
    </source>
</evidence>
<keyword evidence="10 14" id="KW-1015">Disulfide bond</keyword>
<keyword evidence="8 14" id="KW-0811">Translocation</keyword>
<dbReference type="STRING" id="857340.A0A086TI20"/>
<dbReference type="GO" id="GO:0015031">
    <property type="term" value="P:protein transport"/>
    <property type="evidence" value="ECO:0007669"/>
    <property type="project" value="UniProtKB-KW"/>
</dbReference>
<keyword evidence="6" id="KW-0862">Zinc</keyword>
<comment type="subcellular location">
    <subcellularLocation>
        <location evidence="1 14">Mitochondrion inner membrane</location>
        <topology evidence="1 14">Peripheral membrane protein</topology>
        <orientation evidence="1 14">Intermembrane side</orientation>
    </subcellularLocation>
</comment>
<dbReference type="OrthoDB" id="7813104at2759"/>
<comment type="domain">
    <text evidence="14">The twin CX3C motif contains 4 conserved Cys residues that form 2 disulfide bonds in the mitochondrial intermembrane space.</text>
</comment>
<evidence type="ECO:0000256" key="4">
    <source>
        <dbReference type="ARBA" id="ARBA00022723"/>
    </source>
</evidence>
<evidence type="ECO:0000256" key="1">
    <source>
        <dbReference type="ARBA" id="ARBA00004137"/>
    </source>
</evidence>
<evidence type="ECO:0000256" key="14">
    <source>
        <dbReference type="RuleBase" id="RU367043"/>
    </source>
</evidence>
<dbReference type="SUPFAM" id="SSF144122">
    <property type="entry name" value="Tim10-like"/>
    <property type="match status" value="1"/>
</dbReference>
<feature type="domain" description="Tim10-like" evidence="15">
    <location>
        <begin position="54"/>
        <end position="99"/>
    </location>
</feature>
<evidence type="ECO:0000256" key="13">
    <source>
        <dbReference type="ARBA" id="ARBA00025862"/>
    </source>
</evidence>
<dbReference type="Pfam" id="PF02953">
    <property type="entry name" value="zf-Tim10_DDP"/>
    <property type="match status" value="1"/>
</dbReference>
<organism evidence="16 17">
    <name type="scientific">Hapsidospora chrysogenum (strain ATCC 11550 / CBS 779.69 / DSM 880 / IAM 14645 / JCM 23072 / IMI 49137)</name>
    <name type="common">Acremonium chrysogenum</name>
    <dbReference type="NCBI Taxonomy" id="857340"/>
    <lineage>
        <taxon>Eukaryota</taxon>
        <taxon>Fungi</taxon>
        <taxon>Dikarya</taxon>
        <taxon>Ascomycota</taxon>
        <taxon>Pezizomycotina</taxon>
        <taxon>Sordariomycetes</taxon>
        <taxon>Hypocreomycetidae</taxon>
        <taxon>Hypocreales</taxon>
        <taxon>Bionectriaceae</taxon>
        <taxon>Hapsidospora</taxon>
    </lineage>
</organism>
<comment type="caution">
    <text evidence="16">The sequence shown here is derived from an EMBL/GenBank/DDBJ whole genome shotgun (WGS) entry which is preliminary data.</text>
</comment>
<comment type="function">
    <text evidence="12">Mitochondrial intermembrane chaperone that participates in the import and insertion of some multi-pass transmembrane proteins into the mitochondrial inner membrane. Also required for the transfer of beta-barrel precursors from the TOM complex to the sorting and assembly machinery (SAM complex) of the outer membrane. Acts as a chaperone-like protein that protects the hydrophobic precursors from aggregation and guide them through the mitochondrial intermembrane space. The TIM8-TIM13 complex is non essential and only mediates the import of few proteins, while the predominant TIM9-TIM10 70 kDa complex is crucial and mediates the import of much more proteins.</text>
</comment>
<dbReference type="GO" id="GO:0046872">
    <property type="term" value="F:metal ion binding"/>
    <property type="evidence" value="ECO:0007669"/>
    <property type="project" value="UniProtKB-KW"/>
</dbReference>
<accession>A0A086TI20</accession>
<evidence type="ECO:0000256" key="10">
    <source>
        <dbReference type="ARBA" id="ARBA00023157"/>
    </source>
</evidence>